<evidence type="ECO:0000259" key="1">
    <source>
        <dbReference type="Pfam" id="PF00501"/>
    </source>
</evidence>
<evidence type="ECO:0000313" key="3">
    <source>
        <dbReference type="EMBL" id="QVM82613.1"/>
    </source>
</evidence>
<dbReference type="Pfam" id="PF13193">
    <property type="entry name" value="AMP-binding_C"/>
    <property type="match status" value="1"/>
</dbReference>
<organism evidence="3 4">
    <name type="scientific">Novosphingobium decolorationis</name>
    <dbReference type="NCBI Taxonomy" id="2698673"/>
    <lineage>
        <taxon>Bacteria</taxon>
        <taxon>Pseudomonadati</taxon>
        <taxon>Pseudomonadota</taxon>
        <taxon>Alphaproteobacteria</taxon>
        <taxon>Sphingomonadales</taxon>
        <taxon>Sphingomonadaceae</taxon>
        <taxon>Novosphingobium</taxon>
    </lineage>
</organism>
<gene>
    <name evidence="3" type="ORF">HT578_01855</name>
</gene>
<name>A0ABX8E104_9SPHN</name>
<dbReference type="InterPro" id="IPR045851">
    <property type="entry name" value="AMP-bd_C_sf"/>
</dbReference>
<dbReference type="Gene3D" id="3.40.50.12780">
    <property type="entry name" value="N-terminal domain of ligase-like"/>
    <property type="match status" value="1"/>
</dbReference>
<accession>A0ABX8E104</accession>
<dbReference type="InterPro" id="IPR000873">
    <property type="entry name" value="AMP-dep_synth/lig_dom"/>
</dbReference>
<dbReference type="RefSeq" id="WP_213501840.1">
    <property type="nucleotide sequence ID" value="NZ_CP054856.1"/>
</dbReference>
<dbReference type="InterPro" id="IPR042099">
    <property type="entry name" value="ANL_N_sf"/>
</dbReference>
<dbReference type="Proteomes" id="UP000677126">
    <property type="component" value="Chromosome"/>
</dbReference>
<feature type="domain" description="AMP-binding enzyme C-terminal" evidence="2">
    <location>
        <begin position="434"/>
        <end position="508"/>
    </location>
</feature>
<reference evidence="3 4" key="1">
    <citation type="journal article" date="2021" name="Int. J. Syst. Evol. Microbiol.">
        <title>Novosphingobium decolorationis sp. nov., an aniline blue-decolourizing bacterium isolated from East Pacific sediment.</title>
        <authorList>
            <person name="Chen X."/>
            <person name="Dong B."/>
            <person name="Chen T."/>
            <person name="Ren N."/>
            <person name="Wang J."/>
            <person name="Xu Y."/>
            <person name="Yang J."/>
            <person name="Zhu S."/>
            <person name="Chen J."/>
        </authorList>
    </citation>
    <scope>NUCLEOTIDE SEQUENCE [LARGE SCALE GENOMIC DNA]</scope>
    <source>
        <strain evidence="3 4">502str22</strain>
    </source>
</reference>
<dbReference type="EMBL" id="CP054856">
    <property type="protein sequence ID" value="QVM82613.1"/>
    <property type="molecule type" value="Genomic_DNA"/>
</dbReference>
<dbReference type="SUPFAM" id="SSF56801">
    <property type="entry name" value="Acetyl-CoA synthetase-like"/>
    <property type="match status" value="1"/>
</dbReference>
<dbReference type="Gene3D" id="3.30.300.30">
    <property type="match status" value="1"/>
</dbReference>
<dbReference type="Pfam" id="PF00501">
    <property type="entry name" value="AMP-binding"/>
    <property type="match status" value="1"/>
</dbReference>
<dbReference type="InterPro" id="IPR020845">
    <property type="entry name" value="AMP-binding_CS"/>
</dbReference>
<dbReference type="PROSITE" id="PS00455">
    <property type="entry name" value="AMP_BINDING"/>
    <property type="match status" value="1"/>
</dbReference>
<sequence>MTSFDIADTVLPEIWASHARNRPASPALVCAGEVVSWGDFNARMNRLANALLASGVGKGDRVAVLASSSVAACVAMFGTVKSGAAMVPISSMLAADQVATILNDCGASHVLCTADLRHLVDAVRPQLTAVVSGGFVGLDFAEPEGAHGGWRDFAEFSAGVDEAEPPVVLGAHDVFSIMYSSGTTGAPKGVVHLHGARTYFALSNGFEMGYAPGARGLVTTALYTAGTWLVVMPTLLVGGTLHIHARYDAQRYVDALEAEGITHTFAVPSQLRALLDEGRLDGRAFPDLRVLLSAGSPLRPEEKKRLIGLIGRRFYELYGFTEGGSTLLRPEDQAAKPTSVGKPLMGQELVILDEGRICGPGEPGEIATRGPGLLREYAGREDATRAAIWRDAGGRSFVRSGDVGQLDEEGFLYILDRKKDMIISGGLNIYPADLEGVLCSHPAVADVCVIGIAHPKWDETPLGLVVLHPGAAIEAEELRIWANARLGKHQRLSHLLLRTDLPRNALGKVLKRELRIEYTQWREAAVPGATS</sequence>
<evidence type="ECO:0000259" key="2">
    <source>
        <dbReference type="Pfam" id="PF13193"/>
    </source>
</evidence>
<dbReference type="PANTHER" id="PTHR43767">
    <property type="entry name" value="LONG-CHAIN-FATTY-ACID--COA LIGASE"/>
    <property type="match status" value="1"/>
</dbReference>
<feature type="domain" description="AMP-dependent synthetase/ligase" evidence="1">
    <location>
        <begin position="17"/>
        <end position="377"/>
    </location>
</feature>
<dbReference type="InterPro" id="IPR025110">
    <property type="entry name" value="AMP-bd_C"/>
</dbReference>
<protein>
    <submittedName>
        <fullName evidence="3">AMP-binding protein</fullName>
    </submittedName>
</protein>
<proteinExistence type="predicted"/>
<dbReference type="PANTHER" id="PTHR43767:SF10">
    <property type="entry name" value="SURFACTIN SYNTHASE SUBUNIT 1"/>
    <property type="match status" value="1"/>
</dbReference>
<dbReference type="InterPro" id="IPR050237">
    <property type="entry name" value="ATP-dep_AMP-bd_enzyme"/>
</dbReference>
<keyword evidence="4" id="KW-1185">Reference proteome</keyword>
<evidence type="ECO:0000313" key="4">
    <source>
        <dbReference type="Proteomes" id="UP000677126"/>
    </source>
</evidence>